<keyword evidence="1" id="KW-0812">Transmembrane</keyword>
<dbReference type="EMBL" id="LGTC01000001">
    <property type="protein sequence ID" value="KNY25600.1"/>
    <property type="molecule type" value="Genomic_DNA"/>
</dbReference>
<dbReference type="STRING" id="398512.Bccel_0860"/>
<reference evidence="3" key="1">
    <citation type="submission" date="2015-07" db="EMBL/GenBank/DDBJ databases">
        <title>Near-Complete Genome Sequence of the Cellulolytic Bacterium Bacteroides (Pseudobacteroides) cellulosolvens ATCC 35603.</title>
        <authorList>
            <person name="Dassa B."/>
            <person name="Utturkar S.M."/>
            <person name="Klingeman D.M."/>
            <person name="Hurt R.A."/>
            <person name="Keller M."/>
            <person name="Xu J."/>
            <person name="Reddy Y.H.K."/>
            <person name="Borovok I."/>
            <person name="Grinberg I.R."/>
            <person name="Lamed R."/>
            <person name="Zhivin O."/>
            <person name="Bayer E.A."/>
            <person name="Brown S.D."/>
        </authorList>
    </citation>
    <scope>NUCLEOTIDE SEQUENCE [LARGE SCALE GENOMIC DNA]</scope>
    <source>
        <strain evidence="3">DSM 2933</strain>
    </source>
</reference>
<name>A0A0L6JIN6_9FIRM</name>
<dbReference type="RefSeq" id="WP_036940908.1">
    <property type="nucleotide sequence ID" value="NZ_JQKC01000014.1"/>
</dbReference>
<dbReference type="Proteomes" id="UP000036923">
    <property type="component" value="Unassembled WGS sequence"/>
</dbReference>
<evidence type="ECO:0000256" key="1">
    <source>
        <dbReference type="SAM" id="Phobius"/>
    </source>
</evidence>
<sequence length="73" mass="7729">MDILGVIVMFGTIALIDIPSIVKKSKHRVKYVGFYAFIIGIGFAISLLQVSGKAPASPAKVIESVIKGIIGEV</sequence>
<keyword evidence="1" id="KW-0472">Membrane</keyword>
<evidence type="ECO:0000313" key="2">
    <source>
        <dbReference type="EMBL" id="KNY25600.1"/>
    </source>
</evidence>
<feature type="transmembrane region" description="Helical" evidence="1">
    <location>
        <begin position="34"/>
        <end position="52"/>
    </location>
</feature>
<proteinExistence type="predicted"/>
<comment type="caution">
    <text evidence="2">The sequence shown here is derived from an EMBL/GenBank/DDBJ whole genome shotgun (WGS) entry which is preliminary data.</text>
</comment>
<evidence type="ECO:0000313" key="3">
    <source>
        <dbReference type="Proteomes" id="UP000036923"/>
    </source>
</evidence>
<keyword evidence="3" id="KW-1185">Reference proteome</keyword>
<dbReference type="AlphaFoldDB" id="A0A0L6JIN6"/>
<keyword evidence="1" id="KW-1133">Transmembrane helix</keyword>
<feature type="transmembrane region" description="Helical" evidence="1">
    <location>
        <begin position="6"/>
        <end position="22"/>
    </location>
</feature>
<organism evidence="2 3">
    <name type="scientific">Pseudobacteroides cellulosolvens ATCC 35603 = DSM 2933</name>
    <dbReference type="NCBI Taxonomy" id="398512"/>
    <lineage>
        <taxon>Bacteria</taxon>
        <taxon>Bacillati</taxon>
        <taxon>Bacillota</taxon>
        <taxon>Clostridia</taxon>
        <taxon>Eubacteriales</taxon>
        <taxon>Oscillospiraceae</taxon>
        <taxon>Pseudobacteroides</taxon>
    </lineage>
</organism>
<protein>
    <submittedName>
        <fullName evidence="2">Uncharacterized protein</fullName>
    </submittedName>
</protein>
<accession>A0A0L6JIN6</accession>
<gene>
    <name evidence="2" type="ORF">Bccel_0860</name>
</gene>